<dbReference type="PROSITE" id="PS00086">
    <property type="entry name" value="CYTOCHROME_P450"/>
    <property type="match status" value="1"/>
</dbReference>
<evidence type="ECO:0000256" key="7">
    <source>
        <dbReference type="ARBA" id="ARBA00022723"/>
    </source>
</evidence>
<evidence type="ECO:0000256" key="10">
    <source>
        <dbReference type="ARBA" id="ARBA00023002"/>
    </source>
</evidence>
<comment type="subcellular location">
    <subcellularLocation>
        <location evidence="4">Endoplasmic reticulum membrane</location>
        <topology evidence="4">Peripheral membrane protein</topology>
    </subcellularLocation>
    <subcellularLocation>
        <location evidence="3">Microsome membrane</location>
        <topology evidence="3">Peripheral membrane protein</topology>
    </subcellularLocation>
</comment>
<dbReference type="STRING" id="7266.A0A3B0KFE5"/>
<dbReference type="OMA" id="MFHTHRN"/>
<dbReference type="GO" id="GO:0005506">
    <property type="term" value="F:iron ion binding"/>
    <property type="evidence" value="ECO:0007669"/>
    <property type="project" value="InterPro"/>
</dbReference>
<evidence type="ECO:0000256" key="16">
    <source>
        <dbReference type="SAM" id="Phobius"/>
    </source>
</evidence>
<keyword evidence="10 15" id="KW-0560">Oxidoreductase</keyword>
<dbReference type="EMBL" id="OUUW01000008">
    <property type="protein sequence ID" value="SPP84446.1"/>
    <property type="molecule type" value="Genomic_DNA"/>
</dbReference>
<dbReference type="InterPro" id="IPR002401">
    <property type="entry name" value="Cyt_P450_E_grp-I"/>
</dbReference>
<dbReference type="Pfam" id="PF00067">
    <property type="entry name" value="p450"/>
    <property type="match status" value="1"/>
</dbReference>
<keyword evidence="8" id="KW-0256">Endoplasmic reticulum</keyword>
<dbReference type="Gene3D" id="1.10.630.10">
    <property type="entry name" value="Cytochrome P450"/>
    <property type="match status" value="1"/>
</dbReference>
<keyword evidence="7 14" id="KW-0479">Metal-binding</keyword>
<keyword evidence="6 14" id="KW-0349">Heme</keyword>
<accession>A0A3B0KFE5</accession>
<dbReference type="AlphaFoldDB" id="A0A3B0KFE5"/>
<evidence type="ECO:0000256" key="3">
    <source>
        <dbReference type="ARBA" id="ARBA00004174"/>
    </source>
</evidence>
<evidence type="ECO:0000313" key="17">
    <source>
        <dbReference type="EMBL" id="SPP84446.1"/>
    </source>
</evidence>
<evidence type="ECO:0000256" key="5">
    <source>
        <dbReference type="ARBA" id="ARBA00010617"/>
    </source>
</evidence>
<reference evidence="18" key="1">
    <citation type="submission" date="2018-01" db="EMBL/GenBank/DDBJ databases">
        <authorList>
            <person name="Alioto T."/>
            <person name="Alioto T."/>
        </authorList>
    </citation>
    <scope>NUCLEOTIDE SEQUENCE [LARGE SCALE GENOMIC DNA]</scope>
</reference>
<dbReference type="Proteomes" id="UP000268350">
    <property type="component" value="Unassembled WGS sequence"/>
</dbReference>
<evidence type="ECO:0000256" key="13">
    <source>
        <dbReference type="ARBA" id="ARBA00023136"/>
    </source>
</evidence>
<evidence type="ECO:0000256" key="4">
    <source>
        <dbReference type="ARBA" id="ARBA00004406"/>
    </source>
</evidence>
<organism evidence="17 18">
    <name type="scientific">Drosophila guanche</name>
    <name type="common">Fruit fly</name>
    <dbReference type="NCBI Taxonomy" id="7266"/>
    <lineage>
        <taxon>Eukaryota</taxon>
        <taxon>Metazoa</taxon>
        <taxon>Ecdysozoa</taxon>
        <taxon>Arthropoda</taxon>
        <taxon>Hexapoda</taxon>
        <taxon>Insecta</taxon>
        <taxon>Pterygota</taxon>
        <taxon>Neoptera</taxon>
        <taxon>Endopterygota</taxon>
        <taxon>Diptera</taxon>
        <taxon>Brachycera</taxon>
        <taxon>Muscomorpha</taxon>
        <taxon>Ephydroidea</taxon>
        <taxon>Drosophilidae</taxon>
        <taxon>Drosophila</taxon>
        <taxon>Sophophora</taxon>
    </lineage>
</organism>
<protein>
    <submittedName>
        <fullName evidence="17">Blast:Probable cytochrome P450 313a1</fullName>
    </submittedName>
</protein>
<dbReference type="GO" id="GO:0016705">
    <property type="term" value="F:oxidoreductase activity, acting on paired donors, with incorporation or reduction of molecular oxygen"/>
    <property type="evidence" value="ECO:0007669"/>
    <property type="project" value="InterPro"/>
</dbReference>
<evidence type="ECO:0000256" key="8">
    <source>
        <dbReference type="ARBA" id="ARBA00022824"/>
    </source>
</evidence>
<comment type="cofactor">
    <cofactor evidence="1 14">
        <name>heme</name>
        <dbReference type="ChEBI" id="CHEBI:30413"/>
    </cofactor>
</comment>
<name>A0A3B0KFE5_DROGU</name>
<evidence type="ECO:0000256" key="12">
    <source>
        <dbReference type="ARBA" id="ARBA00023033"/>
    </source>
</evidence>
<feature type="transmembrane region" description="Helical" evidence="16">
    <location>
        <begin position="33"/>
        <end position="50"/>
    </location>
</feature>
<dbReference type="InterPro" id="IPR017972">
    <property type="entry name" value="Cyt_P450_CS"/>
</dbReference>
<keyword evidence="18" id="KW-1185">Reference proteome</keyword>
<dbReference type="PANTHER" id="PTHR24291:SF189">
    <property type="entry name" value="CYTOCHROME P450 4C3-RELATED"/>
    <property type="match status" value="1"/>
</dbReference>
<dbReference type="PANTHER" id="PTHR24291">
    <property type="entry name" value="CYTOCHROME P450 FAMILY 4"/>
    <property type="match status" value="1"/>
</dbReference>
<feature type="transmembrane region" description="Helical" evidence="16">
    <location>
        <begin position="6"/>
        <end position="21"/>
    </location>
</feature>
<dbReference type="GO" id="GO:0005789">
    <property type="term" value="C:endoplasmic reticulum membrane"/>
    <property type="evidence" value="ECO:0007669"/>
    <property type="project" value="UniProtKB-SubCell"/>
</dbReference>
<evidence type="ECO:0000256" key="11">
    <source>
        <dbReference type="ARBA" id="ARBA00023004"/>
    </source>
</evidence>
<sequence length="496" mass="56337">MMFSSQLWIAVGILAWIYFLWSRRRFYLLMLRVKGPAGFPLLGISINYLWNKRNMASRGKIFEKYGPTFLTWLGTVPVLTTCEPNVVQDILLSPHCMDKSQAACNAVTKTAGAGNLALRGSQWVERRKQMNPSFRHNVLISFLPIFNEEAKILLSLLDTFVGQGEREMLPDLLNWSFRVASQTTLGSNVKENPNFINGALIKNFNTVLELTTLSVVLPWIQNRTIATLLGIEKKITKAKFLMDELMRPIIEEKMKNTPNESQESLPSRNTVINRVVEFLKSGELSYDDAKGECGIIVAAGFETTGITVFSTLTFMAMFPEYQEAVFEELKDVFPNGGDFDVSYEDLQKLVYLDRVLKESMRLIPAVPLVPRETSHDVRLSNGIVLPKGLAVSVDIFHTHRNKDAWGPEADKFNPDNFLPENISKIHQYAFIPFSKGKRICIGWKYAEINTKIALSKILRNFKLSTTFRAEDFVFIDNVGMEFGKKPLLSLQRRSPQ</sequence>
<evidence type="ECO:0000313" key="18">
    <source>
        <dbReference type="Proteomes" id="UP000268350"/>
    </source>
</evidence>
<comment type="function">
    <text evidence="2">May be involved in the metabolism of insect hormones and in the breakdown of synthetic insecticides.</text>
</comment>
<keyword evidence="13 16" id="KW-0472">Membrane</keyword>
<comment type="similarity">
    <text evidence="5 15">Belongs to the cytochrome P450 family.</text>
</comment>
<keyword evidence="11 14" id="KW-0408">Iron</keyword>
<evidence type="ECO:0000256" key="14">
    <source>
        <dbReference type="PIRSR" id="PIRSR602401-1"/>
    </source>
</evidence>
<dbReference type="SUPFAM" id="SSF48264">
    <property type="entry name" value="Cytochrome P450"/>
    <property type="match status" value="1"/>
</dbReference>
<dbReference type="PRINTS" id="PR00385">
    <property type="entry name" value="P450"/>
</dbReference>
<evidence type="ECO:0000256" key="6">
    <source>
        <dbReference type="ARBA" id="ARBA00022617"/>
    </source>
</evidence>
<dbReference type="PRINTS" id="PR00463">
    <property type="entry name" value="EP450I"/>
</dbReference>
<dbReference type="OrthoDB" id="1470350at2759"/>
<feature type="binding site" description="axial binding residue" evidence="14">
    <location>
        <position position="440"/>
    </location>
    <ligand>
        <name>heme</name>
        <dbReference type="ChEBI" id="CHEBI:30413"/>
    </ligand>
    <ligandPart>
        <name>Fe</name>
        <dbReference type="ChEBI" id="CHEBI:18248"/>
    </ligandPart>
</feature>
<dbReference type="InterPro" id="IPR001128">
    <property type="entry name" value="Cyt_P450"/>
</dbReference>
<dbReference type="GO" id="GO:0004497">
    <property type="term" value="F:monooxygenase activity"/>
    <property type="evidence" value="ECO:0007669"/>
    <property type="project" value="UniProtKB-KW"/>
</dbReference>
<dbReference type="CDD" id="cd11057">
    <property type="entry name" value="CYP313-like"/>
    <property type="match status" value="1"/>
</dbReference>
<dbReference type="InterPro" id="IPR036396">
    <property type="entry name" value="Cyt_P450_sf"/>
</dbReference>
<keyword evidence="16" id="KW-1133">Transmembrane helix</keyword>
<evidence type="ECO:0000256" key="1">
    <source>
        <dbReference type="ARBA" id="ARBA00001971"/>
    </source>
</evidence>
<keyword evidence="9" id="KW-0492">Microsome</keyword>
<gene>
    <name evidence="17" type="ORF">DGUA_6G017038</name>
</gene>
<dbReference type="InterPro" id="IPR050196">
    <property type="entry name" value="Cytochrome_P450_Monoox"/>
</dbReference>
<evidence type="ECO:0000256" key="2">
    <source>
        <dbReference type="ARBA" id="ARBA00003690"/>
    </source>
</evidence>
<proteinExistence type="inferred from homology"/>
<dbReference type="GO" id="GO:0020037">
    <property type="term" value="F:heme binding"/>
    <property type="evidence" value="ECO:0007669"/>
    <property type="project" value="InterPro"/>
</dbReference>
<evidence type="ECO:0000256" key="9">
    <source>
        <dbReference type="ARBA" id="ARBA00022848"/>
    </source>
</evidence>
<keyword evidence="16" id="KW-0812">Transmembrane</keyword>
<evidence type="ECO:0000256" key="15">
    <source>
        <dbReference type="RuleBase" id="RU000461"/>
    </source>
</evidence>
<keyword evidence="12 15" id="KW-0503">Monooxygenase</keyword>